<keyword evidence="2 7" id="KW-0813">Transport</keyword>
<keyword evidence="6 7" id="KW-0472">Membrane</keyword>
<feature type="transmembrane region" description="Helical" evidence="7">
    <location>
        <begin position="109"/>
        <end position="128"/>
    </location>
</feature>
<evidence type="ECO:0000256" key="5">
    <source>
        <dbReference type="ARBA" id="ARBA00022989"/>
    </source>
</evidence>
<keyword evidence="10" id="KW-1185">Reference proteome</keyword>
<evidence type="ECO:0000259" key="8">
    <source>
        <dbReference type="PROSITE" id="PS50928"/>
    </source>
</evidence>
<feature type="transmembrane region" description="Helical" evidence="7">
    <location>
        <begin position="193"/>
        <end position="217"/>
    </location>
</feature>
<dbReference type="Gene3D" id="1.10.3720.10">
    <property type="entry name" value="MetI-like"/>
    <property type="match status" value="1"/>
</dbReference>
<feature type="transmembrane region" description="Helical" evidence="7">
    <location>
        <begin position="72"/>
        <end position="97"/>
    </location>
</feature>
<dbReference type="PANTHER" id="PTHR30151">
    <property type="entry name" value="ALKANE SULFONATE ABC TRANSPORTER-RELATED, MEMBRANE SUBUNIT"/>
    <property type="match status" value="1"/>
</dbReference>
<evidence type="ECO:0000256" key="7">
    <source>
        <dbReference type="RuleBase" id="RU363032"/>
    </source>
</evidence>
<dbReference type="Proteomes" id="UP000249340">
    <property type="component" value="Chromosome"/>
</dbReference>
<feature type="transmembrane region" description="Helical" evidence="7">
    <location>
        <begin position="28"/>
        <end position="52"/>
    </location>
</feature>
<protein>
    <submittedName>
        <fullName evidence="9">ABC transporter permease</fullName>
    </submittedName>
</protein>
<keyword evidence="4 7" id="KW-0812">Transmembrane</keyword>
<gene>
    <name evidence="9" type="ORF">C7M71_029950</name>
</gene>
<proteinExistence type="inferred from homology"/>
<accession>A0A345T4S3</accession>
<feature type="transmembrane region" description="Helical" evidence="7">
    <location>
        <begin position="237"/>
        <end position="259"/>
    </location>
</feature>
<dbReference type="PANTHER" id="PTHR30151:SF41">
    <property type="entry name" value="ABC TRANSPORTER PERMEASE PROTEIN"/>
    <property type="match status" value="1"/>
</dbReference>
<sequence length="275" mass="28647">MSTAQAAPRGVARIAGGLRGRAGRALPVALTALLVLGSWQLVVAVFDVPAFILPTPVTIAQAFVHDFATIMAASVVTVQAVLLGLLLGALGGIAVGLAVSRFPAVSGPVLNAAVLINCAPIVALAPIFNNWFGVTSLLSKAGVAAVMVFFPVLVNTTRGLLQVSPLHLEIMESLAARPRQVALIVRLPNALPYIFNALKLGTTLAVIGVIVSEYFGGPTEALGVYIAYQAALPRFDYAWAGILVASALGLAMFGAVTLLERLLMPWHESLHDNQA</sequence>
<keyword evidence="3" id="KW-1003">Cell membrane</keyword>
<comment type="similarity">
    <text evidence="7">Belongs to the binding-protein-dependent transport system permease family.</text>
</comment>
<name>A0A345T4S3_9ACTN</name>
<comment type="subcellular location">
    <subcellularLocation>
        <location evidence="1 7">Cell membrane</location>
        <topology evidence="1 7">Multi-pass membrane protein</topology>
    </subcellularLocation>
</comment>
<feature type="domain" description="ABC transmembrane type-1" evidence="8">
    <location>
        <begin position="70"/>
        <end position="260"/>
    </location>
</feature>
<dbReference type="OrthoDB" id="3574452at2"/>
<dbReference type="AlphaFoldDB" id="A0A345T4S3"/>
<dbReference type="GO" id="GO:0005886">
    <property type="term" value="C:plasma membrane"/>
    <property type="evidence" value="ECO:0007669"/>
    <property type="project" value="UniProtKB-SubCell"/>
</dbReference>
<feature type="transmembrane region" description="Helical" evidence="7">
    <location>
        <begin position="134"/>
        <end position="154"/>
    </location>
</feature>
<evidence type="ECO:0000256" key="6">
    <source>
        <dbReference type="ARBA" id="ARBA00023136"/>
    </source>
</evidence>
<evidence type="ECO:0000256" key="4">
    <source>
        <dbReference type="ARBA" id="ARBA00022692"/>
    </source>
</evidence>
<evidence type="ECO:0000256" key="2">
    <source>
        <dbReference type="ARBA" id="ARBA00022448"/>
    </source>
</evidence>
<dbReference type="InterPro" id="IPR035906">
    <property type="entry name" value="MetI-like_sf"/>
</dbReference>
<evidence type="ECO:0000256" key="1">
    <source>
        <dbReference type="ARBA" id="ARBA00004651"/>
    </source>
</evidence>
<dbReference type="InterPro" id="IPR000515">
    <property type="entry name" value="MetI-like"/>
</dbReference>
<evidence type="ECO:0000256" key="3">
    <source>
        <dbReference type="ARBA" id="ARBA00022475"/>
    </source>
</evidence>
<dbReference type="GO" id="GO:0055085">
    <property type="term" value="P:transmembrane transport"/>
    <property type="evidence" value="ECO:0007669"/>
    <property type="project" value="InterPro"/>
</dbReference>
<dbReference type="EMBL" id="CP031264">
    <property type="protein sequence ID" value="AXI80978.1"/>
    <property type="molecule type" value="Genomic_DNA"/>
</dbReference>
<evidence type="ECO:0000313" key="9">
    <source>
        <dbReference type="EMBL" id="AXI80978.1"/>
    </source>
</evidence>
<dbReference type="SUPFAM" id="SSF161098">
    <property type="entry name" value="MetI-like"/>
    <property type="match status" value="1"/>
</dbReference>
<keyword evidence="5 7" id="KW-1133">Transmembrane helix</keyword>
<dbReference type="KEGG" id="stri:C7M71_029950"/>
<reference evidence="10" key="1">
    <citation type="submission" date="2018-07" db="EMBL/GenBank/DDBJ databases">
        <title>Streptacidiphilus bronchialis DSM 106435 chromosome.</title>
        <authorList>
            <person name="Batra D."/>
            <person name="Gulvik C.A."/>
        </authorList>
    </citation>
    <scope>NUCLEOTIDE SEQUENCE [LARGE SCALE GENOMIC DNA]</scope>
    <source>
        <strain evidence="10">DSM 106435</strain>
    </source>
</reference>
<dbReference type="PROSITE" id="PS50928">
    <property type="entry name" value="ABC_TM1"/>
    <property type="match status" value="1"/>
</dbReference>
<dbReference type="Pfam" id="PF00528">
    <property type="entry name" value="BPD_transp_1"/>
    <property type="match status" value="1"/>
</dbReference>
<dbReference type="RefSeq" id="WP_111488808.1">
    <property type="nucleotide sequence ID" value="NZ_CP031264.1"/>
</dbReference>
<organism evidence="9 10">
    <name type="scientific">Peterkaempfera bronchialis</name>
    <dbReference type="NCBI Taxonomy" id="2126346"/>
    <lineage>
        <taxon>Bacteria</taxon>
        <taxon>Bacillati</taxon>
        <taxon>Actinomycetota</taxon>
        <taxon>Actinomycetes</taxon>
        <taxon>Kitasatosporales</taxon>
        <taxon>Streptomycetaceae</taxon>
        <taxon>Peterkaempfera</taxon>
    </lineage>
</organism>
<evidence type="ECO:0000313" key="10">
    <source>
        <dbReference type="Proteomes" id="UP000249340"/>
    </source>
</evidence>